<evidence type="ECO:0000256" key="4">
    <source>
        <dbReference type="ARBA" id="ARBA00022741"/>
    </source>
</evidence>
<dbReference type="PANTHER" id="PTHR11630:SF47">
    <property type="entry name" value="DNA HELICASE MCM8"/>
    <property type="match status" value="1"/>
</dbReference>
<dbReference type="InterPro" id="IPR018525">
    <property type="entry name" value="MCM_CS"/>
</dbReference>
<dbReference type="AlphaFoldDB" id="A0A830HAM8"/>
<evidence type="ECO:0000256" key="5">
    <source>
        <dbReference type="ARBA" id="ARBA00022840"/>
    </source>
</evidence>
<evidence type="ECO:0000256" key="3">
    <source>
        <dbReference type="ARBA" id="ARBA00012551"/>
    </source>
</evidence>
<keyword evidence="5 10" id="KW-0067">ATP-binding</keyword>
<dbReference type="InterPro" id="IPR031327">
    <property type="entry name" value="MCM"/>
</dbReference>
<dbReference type="GO" id="GO:0006260">
    <property type="term" value="P:DNA replication"/>
    <property type="evidence" value="ECO:0007669"/>
    <property type="project" value="InterPro"/>
</dbReference>
<dbReference type="GO" id="GO:0042555">
    <property type="term" value="C:MCM complex"/>
    <property type="evidence" value="ECO:0007669"/>
    <property type="project" value="TreeGrafter"/>
</dbReference>
<evidence type="ECO:0000313" key="13">
    <source>
        <dbReference type="EMBL" id="GHP04376.1"/>
    </source>
</evidence>
<dbReference type="PROSITE" id="PS50051">
    <property type="entry name" value="MCM_2"/>
    <property type="match status" value="1"/>
</dbReference>
<keyword evidence="4 10" id="KW-0547">Nucleotide-binding</keyword>
<evidence type="ECO:0000313" key="14">
    <source>
        <dbReference type="Proteomes" id="UP000660262"/>
    </source>
</evidence>
<dbReference type="OrthoDB" id="422555at2759"/>
<dbReference type="Gene3D" id="2.40.50.140">
    <property type="entry name" value="Nucleic acid-binding proteins"/>
    <property type="match status" value="1"/>
</dbReference>
<dbReference type="InterPro" id="IPR003593">
    <property type="entry name" value="AAA+_ATPase"/>
</dbReference>
<evidence type="ECO:0000259" key="12">
    <source>
        <dbReference type="PROSITE" id="PS50051"/>
    </source>
</evidence>
<protein>
    <recommendedName>
        <fullName evidence="3">DNA helicase</fullName>
        <ecNumber evidence="3">3.6.4.12</ecNumber>
    </recommendedName>
    <alternativeName>
        <fullName evidence="8">Minichromosome maintenance 8</fullName>
    </alternativeName>
</protein>
<dbReference type="SUPFAM" id="SSF50249">
    <property type="entry name" value="Nucleic acid-binding proteins"/>
    <property type="match status" value="1"/>
</dbReference>
<dbReference type="SUPFAM" id="SSF52540">
    <property type="entry name" value="P-loop containing nucleoside triphosphate hydrolases"/>
    <property type="match status" value="1"/>
</dbReference>
<dbReference type="GO" id="GO:0006310">
    <property type="term" value="P:DNA recombination"/>
    <property type="evidence" value="ECO:0007669"/>
    <property type="project" value="UniProtKB-ARBA"/>
</dbReference>
<feature type="region of interest" description="Disordered" evidence="11">
    <location>
        <begin position="415"/>
        <end position="440"/>
    </location>
</feature>
<dbReference type="Pfam" id="PF25051">
    <property type="entry name" value="WHD_MCM8"/>
    <property type="match status" value="1"/>
</dbReference>
<keyword evidence="7" id="KW-0539">Nucleus</keyword>
<comment type="subcellular location">
    <subcellularLocation>
        <location evidence="1">Nucleus</location>
    </subcellularLocation>
</comment>
<evidence type="ECO:0000256" key="2">
    <source>
        <dbReference type="ARBA" id="ARBA00008010"/>
    </source>
</evidence>
<accession>A0A830HAM8</accession>
<name>A0A830HAM8_9CHLO</name>
<proteinExistence type="inferred from homology"/>
<dbReference type="GO" id="GO:0003697">
    <property type="term" value="F:single-stranded DNA binding"/>
    <property type="evidence" value="ECO:0007669"/>
    <property type="project" value="TreeGrafter"/>
</dbReference>
<dbReference type="EMBL" id="BNJQ01000007">
    <property type="protein sequence ID" value="GHP04376.1"/>
    <property type="molecule type" value="Genomic_DNA"/>
</dbReference>
<dbReference type="Gene3D" id="3.40.50.300">
    <property type="entry name" value="P-loop containing nucleotide triphosphate hydrolases"/>
    <property type="match status" value="1"/>
</dbReference>
<dbReference type="GO" id="GO:0005524">
    <property type="term" value="F:ATP binding"/>
    <property type="evidence" value="ECO:0007669"/>
    <property type="project" value="UniProtKB-KW"/>
</dbReference>
<dbReference type="SMART" id="SM00350">
    <property type="entry name" value="MCM"/>
    <property type="match status" value="1"/>
</dbReference>
<dbReference type="InterPro" id="IPR041562">
    <property type="entry name" value="MCM_lid"/>
</dbReference>
<evidence type="ECO:0000256" key="6">
    <source>
        <dbReference type="ARBA" id="ARBA00023125"/>
    </source>
</evidence>
<dbReference type="InterPro" id="IPR027417">
    <property type="entry name" value="P-loop_NTPase"/>
</dbReference>
<organism evidence="13 14">
    <name type="scientific">Pycnococcus provasolii</name>
    <dbReference type="NCBI Taxonomy" id="41880"/>
    <lineage>
        <taxon>Eukaryota</taxon>
        <taxon>Viridiplantae</taxon>
        <taxon>Chlorophyta</taxon>
        <taxon>Pseudoscourfieldiophyceae</taxon>
        <taxon>Pseudoscourfieldiales</taxon>
        <taxon>Pycnococcaceae</taxon>
        <taxon>Pycnococcus</taxon>
    </lineage>
</organism>
<dbReference type="InterPro" id="IPR033762">
    <property type="entry name" value="MCM_OB"/>
</dbReference>
<keyword evidence="14" id="KW-1185">Reference proteome</keyword>
<dbReference type="Pfam" id="PF00493">
    <property type="entry name" value="MCM"/>
    <property type="match status" value="1"/>
</dbReference>
<evidence type="ECO:0000256" key="10">
    <source>
        <dbReference type="RuleBase" id="RU004070"/>
    </source>
</evidence>
<gene>
    <name evidence="13" type="ORF">PPROV_000313000</name>
</gene>
<dbReference type="Proteomes" id="UP000660262">
    <property type="component" value="Unassembled WGS sequence"/>
</dbReference>
<dbReference type="SMART" id="SM00382">
    <property type="entry name" value="AAA"/>
    <property type="match status" value="1"/>
</dbReference>
<sequence length="927" mass="97452">MAVPPAAASLHMHFQSPTCLETDDRRRVLFEELLAFFKAHAAAETFLVTRIDLTNHAASYVLDADIPALMQTVHAASSSSSSSSPNSTQQPPLQNLVPALEHAPLEAATCLAAAAHAATFAVALPRLAAVAKSTCADASRRFEALLRGAPVVPIRSIKAHAIGRLTTINGTALRVAPPRQLATTLAFRCGTCGFVQFTPLDSRRGYETPNKCHEPGCRSRTFVPDLRRAHTVDVQRVTVQELAGSDPRAEGAAPRTIEVEVVGTLVGTVEAGTVVEVCGVCEALPRNGGGNGVARRGDGCLMELHVRATSVREVGRAEHDNAAAAAAALVPHADSTNNTVAHLRAPADPRDTCPSSFPPLLERDLHFVRAFHDRFADSPGGLLKPLVHSLCPAICGHLQVKAALVLGLFGGVPKARSSSAPDKSSSSLSGAGGTSRADPHVLVVGDPGMGKSRLLRAACHRSPRGIYVCGTASSGTGLTASVGRDPVSGEACLEAGATVLADRGVCCVDEFDKMRHQHKTLLEAMEQQTVTVSKAGLSASLPSRCAIFAAANPCNGHYNRAKSVHENLKVAHNVLSRFDLAFVLIDDDGGAVAGAVGGAGAGAGGWHRDEVLMDHVMAKHRRVSHDADAGGTSRRAQASLHMPDVVEAVRAERERRGRASDAAFGLVANAAMAPVPGQDGPSLVETLAYTAEEALALRGAAAVATASGDQDAPAATNPYENLPVELYRKLVAYARRYVFPELTQGAMALLSDFYVDLRQRAAARAAAVTSGTGAAAAMSAGMPITARQLESLVRLTEARARCELRSVATEADARDAISLLSDSLYDSCVDERGCLDFGRVQAGGKSKSGRRKAFIAAMLNEVRRRELGTSAGGFRGEPQVFETNDLRNLAEGIGLVLDAGERFRDFLEMLNEGGELLKAGVGKWKLA</sequence>
<dbReference type="Pfam" id="PF17207">
    <property type="entry name" value="MCM_OB"/>
    <property type="match status" value="1"/>
</dbReference>
<evidence type="ECO:0000256" key="7">
    <source>
        <dbReference type="ARBA" id="ARBA00023242"/>
    </source>
</evidence>
<evidence type="ECO:0000256" key="11">
    <source>
        <dbReference type="SAM" id="MobiDB-lite"/>
    </source>
</evidence>
<dbReference type="PROSITE" id="PS00847">
    <property type="entry name" value="MCM_1"/>
    <property type="match status" value="1"/>
</dbReference>
<dbReference type="Pfam" id="PF17855">
    <property type="entry name" value="MCM_lid"/>
    <property type="match status" value="1"/>
</dbReference>
<evidence type="ECO:0000256" key="8">
    <source>
        <dbReference type="ARBA" id="ARBA00042306"/>
    </source>
</evidence>
<keyword evidence="6 10" id="KW-0238">DNA-binding</keyword>
<dbReference type="EC" id="3.6.4.12" evidence="3"/>
<comment type="similarity">
    <text evidence="2 10">Belongs to the MCM family.</text>
</comment>
<dbReference type="CDD" id="cd22247">
    <property type="entry name" value="MCM8_WHD"/>
    <property type="match status" value="1"/>
</dbReference>
<evidence type="ECO:0000256" key="9">
    <source>
        <dbReference type="ARBA" id="ARBA00047995"/>
    </source>
</evidence>
<comment type="caution">
    <text evidence="13">The sequence shown here is derived from an EMBL/GenBank/DDBJ whole genome shotgun (WGS) entry which is preliminary data.</text>
</comment>
<dbReference type="Gene3D" id="2.20.28.10">
    <property type="match status" value="1"/>
</dbReference>
<dbReference type="PRINTS" id="PR01657">
    <property type="entry name" value="MCMFAMILY"/>
</dbReference>
<reference evidence="13" key="1">
    <citation type="submission" date="2020-10" db="EMBL/GenBank/DDBJ databases">
        <title>Unveiling of a novel bifunctional photoreceptor, Dualchrome1, isolated from a cosmopolitan green alga.</title>
        <authorList>
            <person name="Suzuki S."/>
            <person name="Kawachi M."/>
        </authorList>
    </citation>
    <scope>NUCLEOTIDE SEQUENCE</scope>
    <source>
        <strain evidence="13">NIES 2893</strain>
    </source>
</reference>
<evidence type="ECO:0000256" key="1">
    <source>
        <dbReference type="ARBA" id="ARBA00004123"/>
    </source>
</evidence>
<dbReference type="GO" id="GO:0017116">
    <property type="term" value="F:single-stranded DNA helicase activity"/>
    <property type="evidence" value="ECO:0007669"/>
    <property type="project" value="TreeGrafter"/>
</dbReference>
<feature type="domain" description="MCM C-terminal AAA(+) ATPase" evidence="12">
    <location>
        <begin position="382"/>
        <end position="587"/>
    </location>
</feature>
<feature type="compositionally biased region" description="Low complexity" evidence="11">
    <location>
        <begin position="415"/>
        <end position="429"/>
    </location>
</feature>
<dbReference type="InterPro" id="IPR012340">
    <property type="entry name" value="NA-bd_OB-fold"/>
</dbReference>
<dbReference type="PANTHER" id="PTHR11630">
    <property type="entry name" value="DNA REPLICATION LICENSING FACTOR MCM FAMILY MEMBER"/>
    <property type="match status" value="1"/>
</dbReference>
<dbReference type="GO" id="GO:0005634">
    <property type="term" value="C:nucleus"/>
    <property type="evidence" value="ECO:0007669"/>
    <property type="project" value="UniProtKB-SubCell"/>
</dbReference>
<comment type="catalytic activity">
    <reaction evidence="9">
        <text>ATP + H2O = ADP + phosphate + H(+)</text>
        <dbReference type="Rhea" id="RHEA:13065"/>
        <dbReference type="ChEBI" id="CHEBI:15377"/>
        <dbReference type="ChEBI" id="CHEBI:15378"/>
        <dbReference type="ChEBI" id="CHEBI:30616"/>
        <dbReference type="ChEBI" id="CHEBI:43474"/>
        <dbReference type="ChEBI" id="CHEBI:456216"/>
        <dbReference type="EC" id="3.6.4.12"/>
    </reaction>
</comment>
<dbReference type="InterPro" id="IPR056875">
    <property type="entry name" value="MCM8/REC_WHD"/>
</dbReference>
<dbReference type="InterPro" id="IPR001208">
    <property type="entry name" value="MCM_dom"/>
</dbReference>